<evidence type="ECO:0000313" key="1">
    <source>
        <dbReference type="EMBL" id="KWX02413.1"/>
    </source>
</evidence>
<sequence>MAGHGGLRPVHLKEQRYRIDMSGWKSTTGRAEIAGRTRRELSLLAGAGGWTPPSG</sequence>
<accession>A0A132MX42</accession>
<dbReference type="EMBL" id="LAXD01000001">
    <property type="protein sequence ID" value="KWX02413.1"/>
    <property type="molecule type" value="Genomic_DNA"/>
</dbReference>
<evidence type="ECO:0000313" key="2">
    <source>
        <dbReference type="Proteomes" id="UP000070188"/>
    </source>
</evidence>
<dbReference type="AlphaFoldDB" id="A0A132MX42"/>
<proteinExistence type="predicted"/>
<organism evidence="1 2">
    <name type="scientific">Carbonactinospora thermoautotrophica</name>
    <dbReference type="NCBI Taxonomy" id="1469144"/>
    <lineage>
        <taxon>Bacteria</taxon>
        <taxon>Bacillati</taxon>
        <taxon>Actinomycetota</taxon>
        <taxon>Actinomycetes</taxon>
        <taxon>Kitasatosporales</taxon>
        <taxon>Carbonactinosporaceae</taxon>
        <taxon>Carbonactinospora</taxon>
    </lineage>
</organism>
<protein>
    <submittedName>
        <fullName evidence="1">Uncharacterized protein</fullName>
    </submittedName>
</protein>
<gene>
    <name evidence="1" type="ORF">LI90_3456</name>
</gene>
<reference evidence="2" key="1">
    <citation type="submission" date="2015-04" db="EMBL/GenBank/DDBJ databases">
        <title>Physiological reanalysis, assessment of diazotrophy, and genome sequences of multiple isolates of Streptomyces thermoautotrophicus.</title>
        <authorList>
            <person name="MacKellar D.C."/>
            <person name="Lieber L."/>
            <person name="Norman J."/>
            <person name="Bolger A."/>
            <person name="Tobin C."/>
            <person name="Murray J.W."/>
            <person name="Chang R."/>
            <person name="Ford T."/>
            <person name="Nguyen P.Q."/>
            <person name="Woodward J."/>
            <person name="Permingeat H."/>
            <person name="Joshi N.S."/>
            <person name="Silver P.A."/>
            <person name="Usadel B."/>
            <person name="Rutherford A.W."/>
            <person name="Friesen M."/>
            <person name="Prell J."/>
        </authorList>
    </citation>
    <scope>NUCLEOTIDE SEQUENCE [LARGE SCALE GENOMIC DNA]</scope>
    <source>
        <strain evidence="2">H1</strain>
    </source>
</reference>
<name>A0A132MX42_9ACTN</name>
<dbReference type="PATRIC" id="fig|1469144.10.peg.3709"/>
<dbReference type="STRING" id="1469144.LI90_3456"/>
<keyword evidence="2" id="KW-1185">Reference proteome</keyword>
<dbReference type="Proteomes" id="UP000070188">
    <property type="component" value="Unassembled WGS sequence"/>
</dbReference>
<comment type="caution">
    <text evidence="1">The sequence shown here is derived from an EMBL/GenBank/DDBJ whole genome shotgun (WGS) entry which is preliminary data.</text>
</comment>